<sequence length="88" mass="9655">MLGLPSNTNNSLNNAAAFISQNIEVNHLRCTGAVCLIYASVWALSNLLQGHHISCSISTVHRNFQHPQTTLKNVGSCFSVTMPERNIF</sequence>
<dbReference type="Proteomes" id="UP000694892">
    <property type="component" value="Chromosome 2L"/>
</dbReference>
<name>A0A974HYI1_XENLA</name>
<protein>
    <submittedName>
        <fullName evidence="1">Uncharacterized protein</fullName>
    </submittedName>
</protein>
<reference evidence="2" key="1">
    <citation type="journal article" date="2016" name="Nature">
        <title>Genome evolution in the allotetraploid frog Xenopus laevis.</title>
        <authorList>
            <person name="Session A.M."/>
            <person name="Uno Y."/>
            <person name="Kwon T."/>
            <person name="Chapman J.A."/>
            <person name="Toyoda A."/>
            <person name="Takahashi S."/>
            <person name="Fukui A."/>
            <person name="Hikosaka A."/>
            <person name="Suzuki A."/>
            <person name="Kondo M."/>
            <person name="van Heeringen S.J."/>
            <person name="Quigley I."/>
            <person name="Heinz S."/>
            <person name="Ogino H."/>
            <person name="Ochi H."/>
            <person name="Hellsten U."/>
            <person name="Lyons J.B."/>
            <person name="Simakov O."/>
            <person name="Putnam N."/>
            <person name="Stites J."/>
            <person name="Kuroki Y."/>
            <person name="Tanaka T."/>
            <person name="Michiue T."/>
            <person name="Watanabe M."/>
            <person name="Bogdanovic O."/>
            <person name="Lister R."/>
            <person name="Georgiou G."/>
            <person name="Paranjpe S.S."/>
            <person name="van Kruijsbergen I."/>
            <person name="Shu S."/>
            <person name="Carlson J."/>
            <person name="Kinoshita T."/>
            <person name="Ohta Y."/>
            <person name="Mawaribuchi S."/>
            <person name="Jenkins J."/>
            <person name="Grimwood J."/>
            <person name="Schmutz J."/>
            <person name="Mitros T."/>
            <person name="Mozaffari S.V."/>
            <person name="Suzuki Y."/>
            <person name="Haramoto Y."/>
            <person name="Yamamoto T.S."/>
            <person name="Takagi C."/>
            <person name="Heald R."/>
            <person name="Miller K."/>
            <person name="Haudenschild C."/>
            <person name="Kitzman J."/>
            <person name="Nakayama T."/>
            <person name="Izutsu Y."/>
            <person name="Robert J."/>
            <person name="Fortriede J."/>
            <person name="Burns K."/>
            <person name="Lotay V."/>
            <person name="Karimi K."/>
            <person name="Yasuoka Y."/>
            <person name="Dichmann D.S."/>
            <person name="Flajnik M.F."/>
            <person name="Houston D.W."/>
            <person name="Shendure J."/>
            <person name="DuPasquier L."/>
            <person name="Vize P.D."/>
            <person name="Zorn A.M."/>
            <person name="Ito M."/>
            <person name="Marcotte E.M."/>
            <person name="Wallingford J.B."/>
            <person name="Ito Y."/>
            <person name="Asashima M."/>
            <person name="Ueno N."/>
            <person name="Matsuda Y."/>
            <person name="Veenstra G.J."/>
            <person name="Fujiyama A."/>
            <person name="Harland R.M."/>
            <person name="Taira M."/>
            <person name="Rokhsar D.S."/>
        </authorList>
    </citation>
    <scope>NUCLEOTIDE SEQUENCE [LARGE SCALE GENOMIC DNA]</scope>
    <source>
        <strain evidence="2">J</strain>
    </source>
</reference>
<gene>
    <name evidence="1" type="ORF">XELAEV_18012532mg</name>
</gene>
<dbReference type="EMBL" id="CM004468">
    <property type="protein sequence ID" value="OCT94850.1"/>
    <property type="molecule type" value="Genomic_DNA"/>
</dbReference>
<organism evidence="1 2">
    <name type="scientific">Xenopus laevis</name>
    <name type="common">African clawed frog</name>
    <dbReference type="NCBI Taxonomy" id="8355"/>
    <lineage>
        <taxon>Eukaryota</taxon>
        <taxon>Metazoa</taxon>
        <taxon>Chordata</taxon>
        <taxon>Craniata</taxon>
        <taxon>Vertebrata</taxon>
        <taxon>Euteleostomi</taxon>
        <taxon>Amphibia</taxon>
        <taxon>Batrachia</taxon>
        <taxon>Anura</taxon>
        <taxon>Pipoidea</taxon>
        <taxon>Pipidae</taxon>
        <taxon>Xenopodinae</taxon>
        <taxon>Xenopus</taxon>
        <taxon>Xenopus</taxon>
    </lineage>
</organism>
<proteinExistence type="predicted"/>
<evidence type="ECO:0000313" key="1">
    <source>
        <dbReference type="EMBL" id="OCT94850.1"/>
    </source>
</evidence>
<dbReference type="AlphaFoldDB" id="A0A974HYI1"/>
<accession>A0A974HYI1</accession>
<evidence type="ECO:0000313" key="2">
    <source>
        <dbReference type="Proteomes" id="UP000694892"/>
    </source>
</evidence>